<evidence type="ECO:0000313" key="3">
    <source>
        <dbReference type="Proteomes" id="UP001562425"/>
    </source>
</evidence>
<comment type="caution">
    <text evidence="2">The sequence shown here is derived from an EMBL/GenBank/DDBJ whole genome shotgun (WGS) entry which is preliminary data.</text>
</comment>
<dbReference type="InterPro" id="IPR000945">
    <property type="entry name" value="DBH-like"/>
</dbReference>
<organism evidence="2 3">
    <name type="scientific">Culex pipiens pipiens</name>
    <name type="common">Northern house mosquito</name>
    <dbReference type="NCBI Taxonomy" id="38569"/>
    <lineage>
        <taxon>Eukaryota</taxon>
        <taxon>Metazoa</taxon>
        <taxon>Ecdysozoa</taxon>
        <taxon>Arthropoda</taxon>
        <taxon>Hexapoda</taxon>
        <taxon>Insecta</taxon>
        <taxon>Pterygota</taxon>
        <taxon>Neoptera</taxon>
        <taxon>Endopterygota</taxon>
        <taxon>Diptera</taxon>
        <taxon>Nematocera</taxon>
        <taxon>Culicoidea</taxon>
        <taxon>Culicidae</taxon>
        <taxon>Culicinae</taxon>
        <taxon>Culicini</taxon>
        <taxon>Culex</taxon>
        <taxon>Culex</taxon>
    </lineage>
</organism>
<dbReference type="Pfam" id="PF03351">
    <property type="entry name" value="DOMON"/>
    <property type="match status" value="1"/>
</dbReference>
<proteinExistence type="predicted"/>
<dbReference type="AlphaFoldDB" id="A0ABD1CP84"/>
<dbReference type="PANTHER" id="PTHR10157:SF40">
    <property type="entry name" value="MOXD1 HOMOLOG 2"/>
    <property type="match status" value="1"/>
</dbReference>
<dbReference type="PANTHER" id="PTHR10157">
    <property type="entry name" value="DOPAMINE BETA HYDROXYLASE RELATED"/>
    <property type="match status" value="1"/>
</dbReference>
<gene>
    <name evidence="2" type="ORF">pipiens_001519</name>
</gene>
<feature type="domain" description="DOMON" evidence="1">
    <location>
        <begin position="39"/>
        <end position="104"/>
    </location>
</feature>
<dbReference type="InterPro" id="IPR045266">
    <property type="entry name" value="DOH_DOMON"/>
</dbReference>
<reference evidence="2 3" key="1">
    <citation type="submission" date="2024-05" db="EMBL/GenBank/DDBJ databases">
        <title>Culex pipiens pipiens assembly and annotation.</title>
        <authorList>
            <person name="Alout H."/>
            <person name="Durand T."/>
        </authorList>
    </citation>
    <scope>NUCLEOTIDE SEQUENCE [LARGE SCALE GENOMIC DNA]</scope>
    <source>
        <strain evidence="2">HA-2024</strain>
        <tissue evidence="2">Whole body</tissue>
    </source>
</reference>
<protein>
    <recommendedName>
        <fullName evidence="1">DOMON domain-containing protein</fullName>
    </recommendedName>
</protein>
<evidence type="ECO:0000259" key="1">
    <source>
        <dbReference type="Pfam" id="PF03351"/>
    </source>
</evidence>
<name>A0ABD1CP84_CULPP</name>
<accession>A0ABD1CP84</accession>
<dbReference type="Proteomes" id="UP001562425">
    <property type="component" value="Unassembled WGS sequence"/>
</dbReference>
<dbReference type="CDD" id="cd09631">
    <property type="entry name" value="DOMON_DOH"/>
    <property type="match status" value="1"/>
</dbReference>
<evidence type="ECO:0000313" key="2">
    <source>
        <dbReference type="EMBL" id="KAL1377679.1"/>
    </source>
</evidence>
<dbReference type="InterPro" id="IPR005018">
    <property type="entry name" value="DOMON_domain"/>
</dbReference>
<dbReference type="EMBL" id="JBEHCU010010814">
    <property type="protein sequence ID" value="KAL1377679.1"/>
    <property type="molecule type" value="Genomic_DNA"/>
</dbReference>
<keyword evidence="3" id="KW-1185">Reference proteome</keyword>
<sequence length="131" mass="14868">MSPAAQLECQKEKCVIVFGWRWSPGQGRWPRTFKGIFPCQIAKTRGHTVDRHVKKNGDGQPVVDSSQDYVLLLGYENQTHTVLRFKRKLDTCDVAYDVPITNHTPNPRPCRVVYTISKVVNVALVDLTTTQ</sequence>